<dbReference type="AlphaFoldDB" id="A0A0H2MKC7"/>
<protein>
    <submittedName>
        <fullName evidence="1">Uncharacterized protein</fullName>
    </submittedName>
</protein>
<name>A0A0H2MKC7_9PROT</name>
<gene>
    <name evidence="1" type="ORF">WH96_08625</name>
</gene>
<dbReference type="STRING" id="1489064.WH96_08625"/>
<accession>A0A0H2MKC7</accession>
<keyword evidence="2" id="KW-1185">Reference proteome</keyword>
<dbReference type="Proteomes" id="UP000035444">
    <property type="component" value="Unassembled WGS sequence"/>
</dbReference>
<dbReference type="EMBL" id="LAQL01000005">
    <property type="protein sequence ID" value="KLN61207.1"/>
    <property type="molecule type" value="Genomic_DNA"/>
</dbReference>
<comment type="caution">
    <text evidence="1">The sequence shown here is derived from an EMBL/GenBank/DDBJ whole genome shotgun (WGS) entry which is preliminary data.</text>
</comment>
<evidence type="ECO:0000313" key="1">
    <source>
        <dbReference type="EMBL" id="KLN61207.1"/>
    </source>
</evidence>
<sequence length="105" mass="11615">MAGDFDMELVSLNRSSVVIKSTNKGLLSDCVVLINGVGGFWYEPERVDFKKGQSRSFVLSQFFSSTKRQFNYQIDSVSQIAVNCAQPSGTAVVFEKNQSFGGFLK</sequence>
<reference evidence="1 2" key="1">
    <citation type="submission" date="2015-03" db="EMBL/GenBank/DDBJ databases">
        <title>Genome Sequence of Kiloniella spongiae MEBiC09566, isolated from a marine sponge.</title>
        <authorList>
            <person name="Shao Z."/>
            <person name="Wang L."/>
            <person name="Li X."/>
        </authorList>
    </citation>
    <scope>NUCLEOTIDE SEQUENCE [LARGE SCALE GENOMIC DNA]</scope>
    <source>
        <strain evidence="1 2">MEBiC09566</strain>
    </source>
</reference>
<organism evidence="1 2">
    <name type="scientific">Kiloniella spongiae</name>
    <dbReference type="NCBI Taxonomy" id="1489064"/>
    <lineage>
        <taxon>Bacteria</taxon>
        <taxon>Pseudomonadati</taxon>
        <taxon>Pseudomonadota</taxon>
        <taxon>Alphaproteobacteria</taxon>
        <taxon>Rhodospirillales</taxon>
        <taxon>Kiloniellaceae</taxon>
        <taxon>Kiloniella</taxon>
    </lineage>
</organism>
<evidence type="ECO:0000313" key="2">
    <source>
        <dbReference type="Proteomes" id="UP000035444"/>
    </source>
</evidence>
<proteinExistence type="predicted"/>